<evidence type="ECO:0000256" key="7">
    <source>
        <dbReference type="ARBA" id="ARBA00023136"/>
    </source>
</evidence>
<evidence type="ECO:0000259" key="12">
    <source>
        <dbReference type="PROSITE" id="PS51371"/>
    </source>
</evidence>
<feature type="transmembrane region" description="Helical" evidence="10">
    <location>
        <begin position="89"/>
        <end position="109"/>
    </location>
</feature>
<dbReference type="InterPro" id="IPR000644">
    <property type="entry name" value="CBS_dom"/>
</dbReference>
<dbReference type="InterPro" id="IPR011701">
    <property type="entry name" value="MFS"/>
</dbReference>
<dbReference type="PROSITE" id="PS51371">
    <property type="entry name" value="CBS"/>
    <property type="match status" value="2"/>
</dbReference>
<feature type="transmembrane region" description="Helical" evidence="10">
    <location>
        <begin position="205"/>
        <end position="226"/>
    </location>
</feature>
<feature type="transmembrane region" description="Helical" evidence="10">
    <location>
        <begin position="262"/>
        <end position="282"/>
    </location>
</feature>
<keyword evidence="4" id="KW-1003">Cell membrane</keyword>
<dbReference type="KEGG" id="btp:D805_0074"/>
<gene>
    <name evidence="13" type="ORF">D805_0074</name>
</gene>
<evidence type="ECO:0000256" key="10">
    <source>
        <dbReference type="SAM" id="Phobius"/>
    </source>
</evidence>
<dbReference type="PANTHER" id="PTHR42718:SF9">
    <property type="entry name" value="MAJOR FACILITATOR SUPERFAMILY MULTIDRUG TRANSPORTER MFSC"/>
    <property type="match status" value="1"/>
</dbReference>
<sequence>MRANPAIVPKRWARSNKETTKKQNAANNEQRQELKEKKGQHVTSTIRPGRVLFVAGFATFLATFNETFLNVALNPIMRDMSVNAGVVQWVTTAYMLAAAVMVPVAGFLYKKVRTSRLMALSLVLLVAGSIIGGVAPNFAILVVARVVQALGTGMIVPVGMNLTLAVAPKNKIGVYMGIIGAMTTLGPAFGPIVAGALLAHGTWHTLFFALAALSAICLVCSVLWVGDIAQLTHPHMDALSVVLAAIGLIGLLYGVSTVFSGQLVAAVVALVIGVVALVVFVLRQRRIPEPFLNLEPFGNRAFVLGVLLVIAALMTVFSMNILLPLFMESALGFTPLQAALTLLPACLVSCVLSPVAGKVFDRFGVGWLVSVGMAVIACFVLALSFTGGSTTSMRIVLLYAPAIAGCACVMGPAQSYALSSLDRRMYPHGVTIVSTTFQIAGCVGSSVFVGILSAVSAAHEASGESVAVGTAAGFDIACRVAFVVDVLGFIAALALARVEAKAKATVAAGVEASESREQDLEHAGEPSLADAMKRDVYAVTAADSAYDALVVIVRNGTTGIPVLDEHHHAVGFVTDGDIMRTLIGDTNDKASMAYVYALWVQGDKFTQRVAGLRQTNVMEICTHRVVTVNEHATIRRVCEMLAGNRIKKLPVTGGEDGKQVVGVISRSDLMRYMVTTVAPADE</sequence>
<evidence type="ECO:0000256" key="6">
    <source>
        <dbReference type="ARBA" id="ARBA00022989"/>
    </source>
</evidence>
<evidence type="ECO:0000256" key="1">
    <source>
        <dbReference type="ARBA" id="ARBA00004651"/>
    </source>
</evidence>
<dbReference type="Pfam" id="PF07690">
    <property type="entry name" value="MFS_1"/>
    <property type="match status" value="1"/>
</dbReference>
<dbReference type="PROSITE" id="PS50850">
    <property type="entry name" value="MFS"/>
    <property type="match status" value="1"/>
</dbReference>
<dbReference type="HOGENOM" id="CLU_000960_28_0_11"/>
<dbReference type="InterPro" id="IPR020846">
    <property type="entry name" value="MFS_dom"/>
</dbReference>
<dbReference type="Pfam" id="PF00571">
    <property type="entry name" value="CBS"/>
    <property type="match status" value="2"/>
</dbReference>
<evidence type="ECO:0000256" key="9">
    <source>
        <dbReference type="SAM" id="MobiDB-lite"/>
    </source>
</evidence>
<feature type="transmembrane region" description="Helical" evidence="10">
    <location>
        <begin position="430"/>
        <end position="452"/>
    </location>
</feature>
<dbReference type="GO" id="GO:0022857">
    <property type="term" value="F:transmembrane transporter activity"/>
    <property type="evidence" value="ECO:0007669"/>
    <property type="project" value="InterPro"/>
</dbReference>
<dbReference type="Gene3D" id="1.20.1720.10">
    <property type="entry name" value="Multidrug resistance protein D"/>
    <property type="match status" value="1"/>
</dbReference>
<evidence type="ECO:0000313" key="13">
    <source>
        <dbReference type="EMBL" id="AGH40341.1"/>
    </source>
</evidence>
<feature type="region of interest" description="Disordered" evidence="9">
    <location>
        <begin position="1"/>
        <end position="42"/>
    </location>
</feature>
<dbReference type="Proteomes" id="UP000011835">
    <property type="component" value="Chromosome"/>
</dbReference>
<comment type="similarity">
    <text evidence="2">Belongs to the major facilitator superfamily. EmrB family.</text>
</comment>
<dbReference type="SUPFAM" id="SSF103473">
    <property type="entry name" value="MFS general substrate transporter"/>
    <property type="match status" value="1"/>
</dbReference>
<protein>
    <submittedName>
        <fullName evidence="13">Arabinose efflux permease family protein</fullName>
    </submittedName>
</protein>
<feature type="transmembrane region" description="Helical" evidence="10">
    <location>
        <begin position="51"/>
        <end position="69"/>
    </location>
</feature>
<keyword evidence="5 10" id="KW-0812">Transmembrane</keyword>
<evidence type="ECO:0000256" key="5">
    <source>
        <dbReference type="ARBA" id="ARBA00022692"/>
    </source>
</evidence>
<dbReference type="SUPFAM" id="SSF54631">
    <property type="entry name" value="CBS-domain pair"/>
    <property type="match status" value="1"/>
</dbReference>
<dbReference type="SMART" id="SM00116">
    <property type="entry name" value="CBS"/>
    <property type="match status" value="2"/>
</dbReference>
<dbReference type="NCBIfam" id="TIGR00711">
    <property type="entry name" value="efflux_EmrB"/>
    <property type="match status" value="1"/>
</dbReference>
<feature type="domain" description="Major facilitator superfamily (MFS) profile" evidence="11">
    <location>
        <begin position="51"/>
        <end position="503"/>
    </location>
</feature>
<feature type="transmembrane region" description="Helical" evidence="10">
    <location>
        <begin position="338"/>
        <end position="357"/>
    </location>
</feature>
<dbReference type="CDD" id="cd17503">
    <property type="entry name" value="MFS_LmrB_MDR_like"/>
    <property type="match status" value="1"/>
</dbReference>
<feature type="transmembrane region" description="Helical" evidence="10">
    <location>
        <begin position="397"/>
        <end position="418"/>
    </location>
</feature>
<dbReference type="InterPro" id="IPR004638">
    <property type="entry name" value="EmrB-like"/>
</dbReference>
<comment type="subcellular location">
    <subcellularLocation>
        <location evidence="1">Cell membrane</location>
        <topology evidence="1">Multi-pass membrane protein</topology>
    </subcellularLocation>
</comment>
<evidence type="ECO:0000256" key="8">
    <source>
        <dbReference type="PROSITE-ProRule" id="PRU00703"/>
    </source>
</evidence>
<keyword evidence="8" id="KW-0129">CBS domain</keyword>
<keyword evidence="3" id="KW-0813">Transport</keyword>
<dbReference type="AlphaFoldDB" id="M4RA39"/>
<dbReference type="InterPro" id="IPR046342">
    <property type="entry name" value="CBS_dom_sf"/>
</dbReference>
<proteinExistence type="inferred from homology"/>
<feature type="compositionally biased region" description="Basic and acidic residues" evidence="9">
    <location>
        <begin position="30"/>
        <end position="39"/>
    </location>
</feature>
<evidence type="ECO:0000313" key="14">
    <source>
        <dbReference type="Proteomes" id="UP000011835"/>
    </source>
</evidence>
<evidence type="ECO:0000256" key="2">
    <source>
        <dbReference type="ARBA" id="ARBA00008537"/>
    </source>
</evidence>
<evidence type="ECO:0000256" key="3">
    <source>
        <dbReference type="ARBA" id="ARBA00022448"/>
    </source>
</evidence>
<keyword evidence="6 10" id="KW-1133">Transmembrane helix</keyword>
<dbReference type="GO" id="GO:0005886">
    <property type="term" value="C:plasma membrane"/>
    <property type="evidence" value="ECO:0007669"/>
    <property type="project" value="UniProtKB-SubCell"/>
</dbReference>
<accession>M4RA39</accession>
<feature type="transmembrane region" description="Helical" evidence="10">
    <location>
        <begin position="472"/>
        <end position="495"/>
    </location>
</feature>
<dbReference type="InterPro" id="IPR036259">
    <property type="entry name" value="MFS_trans_sf"/>
</dbReference>
<dbReference type="PRINTS" id="PR01036">
    <property type="entry name" value="TCRTETB"/>
</dbReference>
<feature type="domain" description="CBS" evidence="12">
    <location>
        <begin position="621"/>
        <end position="682"/>
    </location>
</feature>
<dbReference type="EMBL" id="CP004346">
    <property type="protein sequence ID" value="AGH40341.1"/>
    <property type="molecule type" value="Genomic_DNA"/>
</dbReference>
<evidence type="ECO:0000256" key="4">
    <source>
        <dbReference type="ARBA" id="ARBA00022475"/>
    </source>
</evidence>
<reference evidence="13 14" key="1">
    <citation type="journal article" date="2013" name="Genome Announc.">
        <title>Complete Genome Sequence of the Probiotic Bifidobacterium thermophilum Strain RBL67.</title>
        <authorList>
            <person name="Jans C."/>
            <person name="Lacroix C."/>
            <person name="Follador R."/>
            <person name="Stevens M.J."/>
        </authorList>
    </citation>
    <scope>NUCLEOTIDE SEQUENCE [LARGE SCALE GENOMIC DNA]</scope>
    <source>
        <strain evidence="13 14">RBL67</strain>
    </source>
</reference>
<dbReference type="PANTHER" id="PTHR42718">
    <property type="entry name" value="MAJOR FACILITATOR SUPERFAMILY MULTIDRUG TRANSPORTER MFSC"/>
    <property type="match status" value="1"/>
</dbReference>
<keyword evidence="14" id="KW-1185">Reference proteome</keyword>
<feature type="domain" description="CBS" evidence="12">
    <location>
        <begin position="532"/>
        <end position="589"/>
    </location>
</feature>
<keyword evidence="7 10" id="KW-0472">Membrane</keyword>
<feature type="transmembrane region" description="Helical" evidence="10">
    <location>
        <begin position="149"/>
        <end position="167"/>
    </location>
</feature>
<organism evidence="13 14">
    <name type="scientific">Bifidobacterium thermophilum RBL67</name>
    <dbReference type="NCBI Taxonomy" id="1254439"/>
    <lineage>
        <taxon>Bacteria</taxon>
        <taxon>Bacillati</taxon>
        <taxon>Actinomycetota</taxon>
        <taxon>Actinomycetes</taxon>
        <taxon>Bifidobacteriales</taxon>
        <taxon>Bifidobacteriaceae</taxon>
        <taxon>Bifidobacterium</taxon>
    </lineage>
</organism>
<feature type="transmembrane region" description="Helical" evidence="10">
    <location>
        <begin position="302"/>
        <end position="326"/>
    </location>
</feature>
<feature type="transmembrane region" description="Helical" evidence="10">
    <location>
        <begin position="238"/>
        <end position="256"/>
    </location>
</feature>
<dbReference type="Gene3D" id="1.20.1250.20">
    <property type="entry name" value="MFS general substrate transporter like domains"/>
    <property type="match status" value="1"/>
</dbReference>
<dbReference type="PATRIC" id="fig|1254439.12.peg.71"/>
<feature type="transmembrane region" description="Helical" evidence="10">
    <location>
        <begin position="364"/>
        <end position="385"/>
    </location>
</feature>
<name>M4RA39_9BIFI</name>
<evidence type="ECO:0000259" key="11">
    <source>
        <dbReference type="PROSITE" id="PS50850"/>
    </source>
</evidence>
<feature type="transmembrane region" description="Helical" evidence="10">
    <location>
        <begin position="174"/>
        <end position="199"/>
    </location>
</feature>
<dbReference type="Gene3D" id="3.10.580.10">
    <property type="entry name" value="CBS-domain"/>
    <property type="match status" value="1"/>
</dbReference>
<feature type="transmembrane region" description="Helical" evidence="10">
    <location>
        <begin position="121"/>
        <end position="143"/>
    </location>
</feature>